<dbReference type="SUPFAM" id="SSF54593">
    <property type="entry name" value="Glyoxalase/Bleomycin resistance protein/Dihydroxybiphenyl dioxygenase"/>
    <property type="match status" value="1"/>
</dbReference>
<evidence type="ECO:0000313" key="3">
    <source>
        <dbReference type="Proteomes" id="UP000199448"/>
    </source>
</evidence>
<organism evidence="2 3">
    <name type="scientific">Salinimicrobium catena</name>
    <dbReference type="NCBI Taxonomy" id="390640"/>
    <lineage>
        <taxon>Bacteria</taxon>
        <taxon>Pseudomonadati</taxon>
        <taxon>Bacteroidota</taxon>
        <taxon>Flavobacteriia</taxon>
        <taxon>Flavobacteriales</taxon>
        <taxon>Flavobacteriaceae</taxon>
        <taxon>Salinimicrobium</taxon>
    </lineage>
</organism>
<protein>
    <submittedName>
        <fullName evidence="2">PhnB protein</fullName>
    </submittedName>
</protein>
<dbReference type="Gene3D" id="3.10.180.10">
    <property type="entry name" value="2,3-Dihydroxybiphenyl 1,2-Dioxygenase, domain 1"/>
    <property type="match status" value="1"/>
</dbReference>
<keyword evidence="3" id="KW-1185">Reference proteome</keyword>
<dbReference type="AlphaFoldDB" id="A0A1H5HC28"/>
<dbReference type="EMBL" id="FNUG01000001">
    <property type="protein sequence ID" value="SEE25304.1"/>
    <property type="molecule type" value="Genomic_DNA"/>
</dbReference>
<evidence type="ECO:0000313" key="2">
    <source>
        <dbReference type="EMBL" id="SEE25304.1"/>
    </source>
</evidence>
<dbReference type="PANTHER" id="PTHR33990:SF1">
    <property type="entry name" value="PROTEIN YJDN"/>
    <property type="match status" value="1"/>
</dbReference>
<dbReference type="InterPro" id="IPR029068">
    <property type="entry name" value="Glyas_Bleomycin-R_OHBP_Dase"/>
</dbReference>
<accession>A0A1H5HC28</accession>
<dbReference type="InterPro" id="IPR028973">
    <property type="entry name" value="PhnB-like"/>
</dbReference>
<name>A0A1H5HC28_9FLAO</name>
<gene>
    <name evidence="2" type="ORF">SAMN04488034_101123</name>
</gene>
<dbReference type="RefSeq" id="WP_093110721.1">
    <property type="nucleotide sequence ID" value="NZ_FNGG01000001.1"/>
</dbReference>
<evidence type="ECO:0000259" key="1">
    <source>
        <dbReference type="Pfam" id="PF06983"/>
    </source>
</evidence>
<sequence>MTTVNVYLTFNGNCREAFEFYKSAFGGEFDYIGTFAEMPPREDAPPLPDSEKDKIMHVSLPISEETALMGSDTSEAFGPPVKEGNNFSISINTESTEEADELFNTLSEGGKVTMPLEKTFWSPYFGMLTDKFGINWMVNVDQGENV</sequence>
<reference evidence="2 3" key="1">
    <citation type="submission" date="2016-10" db="EMBL/GenBank/DDBJ databases">
        <authorList>
            <person name="de Groot N.N."/>
        </authorList>
    </citation>
    <scope>NUCLEOTIDE SEQUENCE [LARGE SCALE GENOMIC DNA]</scope>
    <source>
        <strain evidence="2 3">DSM 23553</strain>
    </source>
</reference>
<dbReference type="OrthoDB" id="9795306at2"/>
<dbReference type="CDD" id="cd06588">
    <property type="entry name" value="PhnB_like"/>
    <property type="match status" value="1"/>
</dbReference>
<dbReference type="PANTHER" id="PTHR33990">
    <property type="entry name" value="PROTEIN YJDN-RELATED"/>
    <property type="match status" value="1"/>
</dbReference>
<dbReference type="STRING" id="390640.SAMN04488034_101123"/>
<proteinExistence type="predicted"/>
<feature type="domain" description="PhnB-like" evidence="1">
    <location>
        <begin position="6"/>
        <end position="138"/>
    </location>
</feature>
<dbReference type="Proteomes" id="UP000199448">
    <property type="component" value="Unassembled WGS sequence"/>
</dbReference>
<dbReference type="Pfam" id="PF06983">
    <property type="entry name" value="3-dmu-9_3-mt"/>
    <property type="match status" value="1"/>
</dbReference>